<reference evidence="2" key="1">
    <citation type="journal article" date="2019" name="Int. J. Syst. Evol. Microbiol.">
        <title>The Global Catalogue of Microorganisms (GCM) 10K type strain sequencing project: providing services to taxonomists for standard genome sequencing and annotation.</title>
        <authorList>
            <consortium name="The Broad Institute Genomics Platform"/>
            <consortium name="The Broad Institute Genome Sequencing Center for Infectious Disease"/>
            <person name="Wu L."/>
            <person name="Ma J."/>
        </authorList>
    </citation>
    <scope>NUCLEOTIDE SEQUENCE [LARGE SCALE GENOMIC DNA]</scope>
    <source>
        <strain evidence="2">CGMCC 4.7643</strain>
    </source>
</reference>
<keyword evidence="2" id="KW-1185">Reference proteome</keyword>
<name>A0ABW5GFX0_9PSEU</name>
<dbReference type="RefSeq" id="WP_345405902.1">
    <property type="nucleotide sequence ID" value="NZ_BAABHG010000019.1"/>
</dbReference>
<protein>
    <submittedName>
        <fullName evidence="1">Uncharacterized protein</fullName>
    </submittedName>
</protein>
<dbReference type="Proteomes" id="UP001597419">
    <property type="component" value="Unassembled WGS sequence"/>
</dbReference>
<organism evidence="1 2">
    <name type="scientific">Amycolatopsis samaneae</name>
    <dbReference type="NCBI Taxonomy" id="664691"/>
    <lineage>
        <taxon>Bacteria</taxon>
        <taxon>Bacillati</taxon>
        <taxon>Actinomycetota</taxon>
        <taxon>Actinomycetes</taxon>
        <taxon>Pseudonocardiales</taxon>
        <taxon>Pseudonocardiaceae</taxon>
        <taxon>Amycolatopsis</taxon>
    </lineage>
</organism>
<gene>
    <name evidence="1" type="ORF">ACFSYJ_11350</name>
</gene>
<sequence>MRPDRGSPDTTHMIVTGRASRRRNTMVTGHHGLGHADRDVARAECNTRIADTALRFRRAAGTSLVHAARAWAGGLVVWYREAPRSGHELREHSGALPEDVCAGQVHGLAMVCLTELLRQLAGDHRLPPGELGVDEVALGWARRWRHPEDFAWIEPATGPHGIHHAQALRQLSADPALRANVLSWTGNLLGDAATTLRLNGPRLRPVGLAGHRDRLRTGHTADVLPSGTSPTLLDLRTWLRMEDRTPGPVHVLAAAWYPQITDAVEIGPALRATASA</sequence>
<evidence type="ECO:0000313" key="1">
    <source>
        <dbReference type="EMBL" id="MFD2459200.1"/>
    </source>
</evidence>
<comment type="caution">
    <text evidence="1">The sequence shown here is derived from an EMBL/GenBank/DDBJ whole genome shotgun (WGS) entry which is preliminary data.</text>
</comment>
<evidence type="ECO:0000313" key="2">
    <source>
        <dbReference type="Proteomes" id="UP001597419"/>
    </source>
</evidence>
<dbReference type="EMBL" id="JBHUKU010000005">
    <property type="protein sequence ID" value="MFD2459200.1"/>
    <property type="molecule type" value="Genomic_DNA"/>
</dbReference>
<accession>A0ABW5GFX0</accession>
<proteinExistence type="predicted"/>